<sequence length="113" mass="12642">MEYLTIAIPVRAWQLIDGTVDNSMAIDVVDGVMESVIAGSCVRDAGWRSSAGYTGARDSFGWPPEDHPLEITLRRGHWEWIRSQIERWEPLSSNTEPELSDACARIDGALRRA</sequence>
<organism evidence="1 2">
    <name type="scientific">Microbacterium bovistercoris</name>
    <dbReference type="NCBI Taxonomy" id="2293570"/>
    <lineage>
        <taxon>Bacteria</taxon>
        <taxon>Bacillati</taxon>
        <taxon>Actinomycetota</taxon>
        <taxon>Actinomycetes</taxon>
        <taxon>Micrococcales</taxon>
        <taxon>Microbacteriaceae</taxon>
        <taxon>Microbacterium</taxon>
    </lineage>
</organism>
<protein>
    <submittedName>
        <fullName evidence="1">Uncharacterized protein</fullName>
    </submittedName>
</protein>
<proteinExistence type="predicted"/>
<evidence type="ECO:0000313" key="2">
    <source>
        <dbReference type="Proteomes" id="UP000262172"/>
    </source>
</evidence>
<accession>A0A371NUR3</accession>
<dbReference type="EMBL" id="QUAB01000037">
    <property type="protein sequence ID" value="REJ06190.1"/>
    <property type="molecule type" value="Genomic_DNA"/>
</dbReference>
<evidence type="ECO:0000313" key="1">
    <source>
        <dbReference type="EMBL" id="REJ06190.1"/>
    </source>
</evidence>
<gene>
    <name evidence="1" type="ORF">DY023_06875</name>
</gene>
<name>A0A371NUR3_9MICO</name>
<reference evidence="1 2" key="1">
    <citation type="submission" date="2018-08" db="EMBL/GenBank/DDBJ databases">
        <title>Isolation, diversity and antifungal activity of Actinobacteria from cow dung.</title>
        <authorList>
            <person name="Ling L."/>
        </authorList>
    </citation>
    <scope>NUCLEOTIDE SEQUENCE [LARGE SCALE GENOMIC DNA]</scope>
    <source>
        <strain evidence="1 2">NEAU-LLE</strain>
    </source>
</reference>
<dbReference type="Proteomes" id="UP000262172">
    <property type="component" value="Unassembled WGS sequence"/>
</dbReference>
<dbReference type="OrthoDB" id="5149358at2"/>
<comment type="caution">
    <text evidence="1">The sequence shown here is derived from an EMBL/GenBank/DDBJ whole genome shotgun (WGS) entry which is preliminary data.</text>
</comment>
<dbReference type="AlphaFoldDB" id="A0A371NUR3"/>
<keyword evidence="2" id="KW-1185">Reference proteome</keyword>
<dbReference type="RefSeq" id="WP_116241607.1">
    <property type="nucleotide sequence ID" value="NZ_QUAB01000037.1"/>
</dbReference>